<dbReference type="InterPro" id="IPR036965">
    <property type="entry name" value="Terpene_synth_N_sf"/>
</dbReference>
<name>A0ABM4WNV0_COFAR</name>
<feature type="domain" description="Terpene synthase N-terminal" evidence="2">
    <location>
        <begin position="17"/>
        <end position="160"/>
    </location>
</feature>
<keyword evidence="4" id="KW-1185">Reference proteome</keyword>
<dbReference type="Proteomes" id="UP001652660">
    <property type="component" value="Chromosome 2e"/>
</dbReference>
<evidence type="ECO:0000259" key="3">
    <source>
        <dbReference type="Pfam" id="PF03936"/>
    </source>
</evidence>
<dbReference type="Gene3D" id="1.10.600.10">
    <property type="entry name" value="Farnesyl Diphosphate Synthase"/>
    <property type="match status" value="2"/>
</dbReference>
<organism evidence="4 5">
    <name type="scientific">Coffea arabica</name>
    <name type="common">Arabian coffee</name>
    <dbReference type="NCBI Taxonomy" id="13443"/>
    <lineage>
        <taxon>Eukaryota</taxon>
        <taxon>Viridiplantae</taxon>
        <taxon>Streptophyta</taxon>
        <taxon>Embryophyta</taxon>
        <taxon>Tracheophyta</taxon>
        <taxon>Spermatophyta</taxon>
        <taxon>Magnoliopsida</taxon>
        <taxon>eudicotyledons</taxon>
        <taxon>Gunneridae</taxon>
        <taxon>Pentapetalae</taxon>
        <taxon>asterids</taxon>
        <taxon>lamiids</taxon>
        <taxon>Gentianales</taxon>
        <taxon>Rubiaceae</taxon>
        <taxon>Ixoroideae</taxon>
        <taxon>Gardenieae complex</taxon>
        <taxon>Bertiereae - Coffeeae clade</taxon>
        <taxon>Coffeeae</taxon>
        <taxon>Coffea</taxon>
    </lineage>
</organism>
<protein>
    <submittedName>
        <fullName evidence="5">(E,E)-alpha-farnesene synthase-like</fullName>
    </submittedName>
</protein>
<dbReference type="GeneID" id="113728531"/>
<dbReference type="RefSeq" id="XP_071933464.1">
    <property type="nucleotide sequence ID" value="XM_072077363.1"/>
</dbReference>
<dbReference type="Pfam" id="PF01397">
    <property type="entry name" value="Terpene_synth"/>
    <property type="match status" value="1"/>
</dbReference>
<evidence type="ECO:0000313" key="5">
    <source>
        <dbReference type="RefSeq" id="XP_071933464.1"/>
    </source>
</evidence>
<accession>A0ABM4WNV0</accession>
<reference evidence="5" key="1">
    <citation type="submission" date="2025-08" db="UniProtKB">
        <authorList>
            <consortium name="RefSeq"/>
        </authorList>
    </citation>
    <scope>IDENTIFICATION</scope>
    <source>
        <tissue evidence="5">Leaves</tissue>
    </source>
</reference>
<dbReference type="PANTHER" id="PTHR31225:SF94">
    <property type="entry name" value="ALPHA-FARNESENE SYNTHASE"/>
    <property type="match status" value="1"/>
</dbReference>
<proteinExistence type="predicted"/>
<evidence type="ECO:0000256" key="1">
    <source>
        <dbReference type="ARBA" id="ARBA00022723"/>
    </source>
</evidence>
<dbReference type="InterPro" id="IPR008930">
    <property type="entry name" value="Terpenoid_cyclase/PrenylTrfase"/>
</dbReference>
<evidence type="ECO:0000259" key="2">
    <source>
        <dbReference type="Pfam" id="PF01397"/>
    </source>
</evidence>
<dbReference type="InterPro" id="IPR008949">
    <property type="entry name" value="Isoprenoid_synthase_dom_sf"/>
</dbReference>
<dbReference type="Gene3D" id="1.50.10.130">
    <property type="entry name" value="Terpene synthase, N-terminal domain"/>
    <property type="match status" value="1"/>
</dbReference>
<dbReference type="InterPro" id="IPR005630">
    <property type="entry name" value="Terpene_synthase_metal-bd"/>
</dbReference>
<dbReference type="SUPFAM" id="SSF48239">
    <property type="entry name" value="Terpenoid cyclases/Protein prenyltransferases"/>
    <property type="match status" value="1"/>
</dbReference>
<dbReference type="PANTHER" id="PTHR31225">
    <property type="entry name" value="OS04G0344100 PROTEIN-RELATED"/>
    <property type="match status" value="1"/>
</dbReference>
<keyword evidence="1" id="KW-0479">Metal-binding</keyword>
<dbReference type="InterPro" id="IPR050148">
    <property type="entry name" value="Terpene_synthase-like"/>
</dbReference>
<dbReference type="SUPFAM" id="SSF48576">
    <property type="entry name" value="Terpenoid synthases"/>
    <property type="match status" value="1"/>
</dbReference>
<dbReference type="InterPro" id="IPR001906">
    <property type="entry name" value="Terpene_synth_N"/>
</dbReference>
<sequence length="402" mass="45270">MSQPPHCLHWHRNVDCEEKKYKTRAETLKEDVKCMFVEASDTLSKLELIDSISKLGLDKYFMEEITEALDAIALRNNSSVLKGDVYATALCFRLLRHYGYHASQDMFLDFVDGADKFIPSPKVSIKGLLELLQASNLGGEGEDLLTEAGLFSIENLSGFGASLDNMLAKQVFVRWSPKEIKELPEGIQICFWTLLNTTNEMAAEIEQEKGWTSVLPYLQKTWTDFLKSLLVEAKWYNKGYTPSLEEYLNNGWISSSGPLLSVLAILGVADRKTQNVAEYLKDCEQIIHHSSLVIRLCNDQGTSAAELERGDAASSILCFMREANVSEAVAREHIRSLMVKAWKGINGYCIPCPPFLQEPAKYITNAARGAHFMYQHGDGFGVQDRETRDHVRSNFIEPIPIK</sequence>
<feature type="domain" description="Terpene synthase metal-binding" evidence="3">
    <location>
        <begin position="170"/>
        <end position="343"/>
    </location>
</feature>
<evidence type="ECO:0000313" key="4">
    <source>
        <dbReference type="Proteomes" id="UP001652660"/>
    </source>
</evidence>
<gene>
    <name evidence="5" type="primary">LOC113728531</name>
</gene>
<dbReference type="Pfam" id="PF03936">
    <property type="entry name" value="Terpene_synth_C"/>
    <property type="match status" value="1"/>
</dbReference>